<comment type="caution">
    <text evidence="2">The sequence shown here is derived from an EMBL/GenBank/DDBJ whole genome shotgun (WGS) entry which is preliminary data.</text>
</comment>
<evidence type="ECO:0000313" key="3">
    <source>
        <dbReference type="Proteomes" id="UP000530660"/>
    </source>
</evidence>
<organism evidence="2 3">
    <name type="scientific">Cyanidiococcus yangmingshanensis</name>
    <dbReference type="NCBI Taxonomy" id="2690220"/>
    <lineage>
        <taxon>Eukaryota</taxon>
        <taxon>Rhodophyta</taxon>
        <taxon>Bangiophyceae</taxon>
        <taxon>Cyanidiales</taxon>
        <taxon>Cyanidiaceae</taxon>
        <taxon>Cyanidiococcus</taxon>
    </lineage>
</organism>
<protein>
    <submittedName>
        <fullName evidence="2">Uncharacterized protein</fullName>
    </submittedName>
</protein>
<evidence type="ECO:0000313" key="2">
    <source>
        <dbReference type="EMBL" id="KAF6001981.1"/>
    </source>
</evidence>
<feature type="region of interest" description="Disordered" evidence="1">
    <location>
        <begin position="130"/>
        <end position="161"/>
    </location>
</feature>
<evidence type="ECO:0000256" key="1">
    <source>
        <dbReference type="SAM" id="MobiDB-lite"/>
    </source>
</evidence>
<keyword evidence="3" id="KW-1185">Reference proteome</keyword>
<name>A0A7J7II28_9RHOD</name>
<accession>A0A7J7II28</accession>
<dbReference type="Proteomes" id="UP000530660">
    <property type="component" value="Unassembled WGS sequence"/>
</dbReference>
<proteinExistence type="predicted"/>
<feature type="compositionally biased region" description="Polar residues" evidence="1">
    <location>
        <begin position="267"/>
        <end position="278"/>
    </location>
</feature>
<feature type="compositionally biased region" description="Basic and acidic residues" evidence="1">
    <location>
        <begin position="254"/>
        <end position="266"/>
    </location>
</feature>
<feature type="region of interest" description="Disordered" evidence="1">
    <location>
        <begin position="1"/>
        <end position="48"/>
    </location>
</feature>
<feature type="region of interest" description="Disordered" evidence="1">
    <location>
        <begin position="249"/>
        <end position="278"/>
    </location>
</feature>
<reference evidence="2 3" key="1">
    <citation type="journal article" date="2020" name="J. Phycol.">
        <title>Comparative genome analysis reveals Cyanidiococcus gen. nov., a new extremophilic red algal genus sister to Cyanidioschyzon (Cyanidioschyzonaceae, Rhodophyta).</title>
        <authorList>
            <person name="Liu S.-L."/>
            <person name="Chiang Y.-R."/>
            <person name="Yoon H.S."/>
            <person name="Fu H.-Y."/>
        </authorList>
    </citation>
    <scope>NUCLEOTIDE SEQUENCE [LARGE SCALE GENOMIC DNA]</scope>
    <source>
        <strain evidence="2 3">THAL066</strain>
    </source>
</reference>
<dbReference type="AlphaFoldDB" id="A0A7J7II28"/>
<feature type="compositionally biased region" description="Low complexity" evidence="1">
    <location>
        <begin position="136"/>
        <end position="146"/>
    </location>
</feature>
<gene>
    <name evidence="2" type="ORF">F1559_002637</name>
</gene>
<dbReference type="EMBL" id="VWRR01000012">
    <property type="protein sequence ID" value="KAF6001981.1"/>
    <property type="molecule type" value="Genomic_DNA"/>
</dbReference>
<sequence length="478" mass="52259">MSEATARRQRSRRELPEKPSRPGPSATVLPSSAVTKRAPRQNEAPSKLLDMNKMYSVAAGMDATRVPLEASSEATVAPTTSRDLPPGCDVDAYGELAQVLWSNPLDEAVRWVSTGRQWTPETSLEVLTGSRLPGMSTRAASSSSNGGRRRSTSRDISPSSLLESVDAVDGARWSQLYHGLDDPTSTQWAGTAPVTSLSRPETMAAATATASLAPPEAVYGDEKELVGVTSIAEGEDVGRTMDHDMPIHLNQDSGMHRTWDRARSPSRDTSTSMESSPLHQLLSDTGLDSRLDTGSTTSVGLRYYRQSPFARYDSPLRQPVFVEWSTGNTSVMPETNAAWQSLAPDMGTARENSPATRLVTPDIVTWSTERANAAGVDVSNRAAFSRPDEISEQAKIAHQTESKTLELKTESISRSLDEQYCIHNDRAWNPQRTLCFPSSRECRHNSVPQHSTRQLGRKSTHWAILKPLLLMHSISCSD</sequence>